<evidence type="ECO:0000256" key="5">
    <source>
        <dbReference type="ARBA" id="ARBA00023180"/>
    </source>
</evidence>
<dbReference type="Gene3D" id="3.40.50.1820">
    <property type="entry name" value="alpha/beta hydrolase"/>
    <property type="match status" value="1"/>
</dbReference>
<name>A0A316U257_9BASI</name>
<dbReference type="OrthoDB" id="443318at2759"/>
<evidence type="ECO:0000313" key="7">
    <source>
        <dbReference type="EMBL" id="PWN18513.1"/>
    </source>
</evidence>
<dbReference type="GO" id="GO:0006508">
    <property type="term" value="P:proteolysis"/>
    <property type="evidence" value="ECO:0007669"/>
    <property type="project" value="UniProtKB-KW"/>
</dbReference>
<dbReference type="Pfam" id="PF00450">
    <property type="entry name" value="Peptidase_S10"/>
    <property type="match status" value="1"/>
</dbReference>
<evidence type="ECO:0000256" key="1">
    <source>
        <dbReference type="ARBA" id="ARBA00009431"/>
    </source>
</evidence>
<evidence type="ECO:0000256" key="2">
    <source>
        <dbReference type="ARBA" id="ARBA00022645"/>
    </source>
</evidence>
<dbReference type="PANTHER" id="PTHR11802:SF479">
    <property type="entry name" value="CARBOXYPEPTIDASE"/>
    <property type="match status" value="1"/>
</dbReference>
<dbReference type="GeneID" id="37016281"/>
<reference evidence="7 8" key="1">
    <citation type="journal article" date="2018" name="Mol. Biol. Evol.">
        <title>Broad Genomic Sampling Reveals a Smut Pathogenic Ancestry of the Fungal Clade Ustilaginomycotina.</title>
        <authorList>
            <person name="Kijpornyongpan T."/>
            <person name="Mondo S.J."/>
            <person name="Barry K."/>
            <person name="Sandor L."/>
            <person name="Lee J."/>
            <person name="Lipzen A."/>
            <person name="Pangilinan J."/>
            <person name="LaButti K."/>
            <person name="Hainaut M."/>
            <person name="Henrissat B."/>
            <person name="Grigoriev I.V."/>
            <person name="Spatafora J.W."/>
            <person name="Aime M.C."/>
        </authorList>
    </citation>
    <scope>NUCLEOTIDE SEQUENCE [LARGE SCALE GENOMIC DNA]</scope>
    <source>
        <strain evidence="7 8">MCA 4718</strain>
    </source>
</reference>
<dbReference type="GO" id="GO:0004185">
    <property type="term" value="F:serine-type carboxypeptidase activity"/>
    <property type="evidence" value="ECO:0007669"/>
    <property type="project" value="InterPro"/>
</dbReference>
<feature type="signal peptide" evidence="6">
    <location>
        <begin position="1"/>
        <end position="22"/>
    </location>
</feature>
<keyword evidence="6" id="KW-0732">Signal</keyword>
<dbReference type="Proteomes" id="UP000245942">
    <property type="component" value="Unassembled WGS sequence"/>
</dbReference>
<dbReference type="InterPro" id="IPR001563">
    <property type="entry name" value="Peptidase_S10"/>
</dbReference>
<dbReference type="RefSeq" id="XP_025345673.1">
    <property type="nucleotide sequence ID" value="XM_025494547.1"/>
</dbReference>
<feature type="chain" id="PRO_5016255209" evidence="6">
    <location>
        <begin position="23"/>
        <end position="501"/>
    </location>
</feature>
<keyword evidence="4 7" id="KW-0378">Hydrolase</keyword>
<keyword evidence="5" id="KW-0325">Glycoprotein</keyword>
<gene>
    <name evidence="7" type="ORF">BCV69DRAFT_301308</name>
</gene>
<protein>
    <submittedName>
        <fullName evidence="7">Alpha/beta-hydrolase</fullName>
    </submittedName>
</protein>
<evidence type="ECO:0000313" key="8">
    <source>
        <dbReference type="Proteomes" id="UP000245942"/>
    </source>
</evidence>
<keyword evidence="2" id="KW-0121">Carboxypeptidase</keyword>
<dbReference type="EMBL" id="KZ819336">
    <property type="protein sequence ID" value="PWN18513.1"/>
    <property type="molecule type" value="Genomic_DNA"/>
</dbReference>
<dbReference type="AlphaFoldDB" id="A0A316U257"/>
<organism evidence="7 8">
    <name type="scientific">Pseudomicrostroma glucosiphilum</name>
    <dbReference type="NCBI Taxonomy" id="1684307"/>
    <lineage>
        <taxon>Eukaryota</taxon>
        <taxon>Fungi</taxon>
        <taxon>Dikarya</taxon>
        <taxon>Basidiomycota</taxon>
        <taxon>Ustilaginomycotina</taxon>
        <taxon>Exobasidiomycetes</taxon>
        <taxon>Microstromatales</taxon>
        <taxon>Microstromatales incertae sedis</taxon>
        <taxon>Pseudomicrostroma</taxon>
    </lineage>
</organism>
<comment type="similarity">
    <text evidence="1">Belongs to the peptidase S10 family.</text>
</comment>
<keyword evidence="3" id="KW-0645">Protease</keyword>
<keyword evidence="8" id="KW-1185">Reference proteome</keyword>
<dbReference type="PANTHER" id="PTHR11802">
    <property type="entry name" value="SERINE PROTEASE FAMILY S10 SERINE CARBOXYPEPTIDASE"/>
    <property type="match status" value="1"/>
</dbReference>
<evidence type="ECO:0000256" key="6">
    <source>
        <dbReference type="SAM" id="SignalP"/>
    </source>
</evidence>
<sequence length="501" mass="55524">MKFLGLTQWVLAALLASVAVTASPVAPHDLEAMLETRSLEEIRRSSDDYLKFALKRHLPGLDFKIPRSYGGYISVNATNSADERQLYFFYTPPESDVGDDDVVIWINGGPGCSSMEGLWQENGPVIFPYYAANTSVKPYLNPYSTHKAAHAIWIDQPGNTGFSKAGLEIQGYGGIAKDFSGFLVNFFKEFEHLQGKRLWLTGESFAGAMIPYIAHHIYEHPKYYNNRGINLKGIHINDPSWADNTYMEQLPAFEYAKHYQKTLTITDAELAKVERKIKKWGLNTFVEDHLKYPPKGPIKAPSGWNSSVYDVWGNLLSFWNGAHCSSVYDITAKCPSPLDPLGYPLDAASPSATNIFNNITGFKAAIGADPNRTWVECTSDNWVDIGEALPQASVMPSVIENSERVIIGGGDRDVLLLTNGSKLAIQNMTWSGHQGFQVKPSGVLRTAAGQRGTYHNERGLTFIEYFYAGHMVPQDDPAAGFKTTKYLLGQIKKLSNPSNTS</sequence>
<accession>A0A316U257</accession>
<dbReference type="STRING" id="1684307.A0A316U257"/>
<evidence type="ECO:0000256" key="3">
    <source>
        <dbReference type="ARBA" id="ARBA00022670"/>
    </source>
</evidence>
<evidence type="ECO:0000256" key="4">
    <source>
        <dbReference type="ARBA" id="ARBA00022801"/>
    </source>
</evidence>
<dbReference type="PRINTS" id="PR00724">
    <property type="entry name" value="CRBOXYPTASEC"/>
</dbReference>
<proteinExistence type="inferred from homology"/>
<dbReference type="SUPFAM" id="SSF53474">
    <property type="entry name" value="alpha/beta-Hydrolases"/>
    <property type="match status" value="1"/>
</dbReference>
<dbReference type="InterPro" id="IPR029058">
    <property type="entry name" value="AB_hydrolase_fold"/>
</dbReference>